<keyword evidence="12" id="KW-0862">Zinc</keyword>
<evidence type="ECO:0000256" key="7">
    <source>
        <dbReference type="ARBA" id="ARBA00022824"/>
    </source>
</evidence>
<feature type="transmembrane region" description="Helical" evidence="14">
    <location>
        <begin position="391"/>
        <end position="414"/>
    </location>
</feature>
<reference evidence="16 17" key="1">
    <citation type="submission" date="2019-02" db="EMBL/GenBank/DDBJ databases">
        <title>Genome sequencing of the rare red list fungi Antrodiella citrinella (Flaviporus citrinellus).</title>
        <authorList>
            <person name="Buettner E."/>
            <person name="Kellner H."/>
        </authorList>
    </citation>
    <scope>NUCLEOTIDE SEQUENCE [LARGE SCALE GENOMIC DNA]</scope>
    <source>
        <strain evidence="16 17">DSM 108506</strain>
    </source>
</reference>
<dbReference type="Pfam" id="PF25147">
    <property type="entry name" value="Ribophorin_II_C"/>
    <property type="match status" value="1"/>
</dbReference>
<dbReference type="PANTHER" id="PTHR12640">
    <property type="entry name" value="RIBOPHORIN II"/>
    <property type="match status" value="1"/>
</dbReference>
<dbReference type="InterPro" id="IPR055374">
    <property type="entry name" value="Ribophorin_II_3rd"/>
</dbReference>
<keyword evidence="7" id="KW-0256">Endoplasmic reticulum</keyword>
<comment type="similarity">
    <text evidence="4">Belongs to the SWP1 family.</text>
</comment>
<feature type="compositionally biased region" description="Low complexity" evidence="13">
    <location>
        <begin position="39"/>
        <end position="53"/>
    </location>
</feature>
<evidence type="ECO:0000313" key="16">
    <source>
        <dbReference type="EMBL" id="THH28357.1"/>
    </source>
</evidence>
<evidence type="ECO:0000259" key="15">
    <source>
        <dbReference type="PROSITE" id="PS50089"/>
    </source>
</evidence>
<dbReference type="UniPathway" id="UPA00378"/>
<comment type="function">
    <text evidence="1">Subunit of the oligosaccharyl transferase (OST) complex that catalyzes the initial transfer of a defined glycan (Glc(3)Man(9)GlcNAc(2) in eukaryotes) from the lipid carrier dolichol-pyrophosphate to an asparagine residue within an Asn-X-Ser/Thr consensus motif in nascent polypeptide chains, the first step in protein N-glycosylation. N-glycosylation occurs cotranslationally and the complex associates with the Sec61 complex at the channel-forming translocon complex that mediates protein translocation across the endoplasmic reticulum (ER). All subunits are required for a maximal enzyme activity.</text>
</comment>
<proteinExistence type="inferred from homology"/>
<dbReference type="SUPFAM" id="SSF57850">
    <property type="entry name" value="RING/U-box"/>
    <property type="match status" value="1"/>
</dbReference>
<evidence type="ECO:0000256" key="10">
    <source>
        <dbReference type="ARBA" id="ARBA00030078"/>
    </source>
</evidence>
<dbReference type="GO" id="GO:0006487">
    <property type="term" value="P:protein N-linked glycosylation"/>
    <property type="evidence" value="ECO:0007669"/>
    <property type="project" value="TreeGrafter"/>
</dbReference>
<dbReference type="SMART" id="SM00184">
    <property type="entry name" value="RING"/>
    <property type="match status" value="1"/>
</dbReference>
<evidence type="ECO:0000256" key="9">
    <source>
        <dbReference type="ARBA" id="ARBA00023136"/>
    </source>
</evidence>
<feature type="region of interest" description="Disordered" evidence="13">
    <location>
        <begin position="1"/>
        <end position="53"/>
    </location>
</feature>
<dbReference type="EMBL" id="SGPM01000184">
    <property type="protein sequence ID" value="THH28357.1"/>
    <property type="molecule type" value="Genomic_DNA"/>
</dbReference>
<gene>
    <name evidence="16" type="ORF">EUX98_g5832</name>
</gene>
<evidence type="ECO:0000256" key="14">
    <source>
        <dbReference type="SAM" id="Phobius"/>
    </source>
</evidence>
<dbReference type="InterPro" id="IPR013083">
    <property type="entry name" value="Znf_RING/FYVE/PHD"/>
</dbReference>
<keyword evidence="6" id="KW-0732">Signal</keyword>
<dbReference type="AlphaFoldDB" id="A0A4S4MSC7"/>
<dbReference type="GO" id="GO:0008250">
    <property type="term" value="C:oligosaccharyltransferase complex"/>
    <property type="evidence" value="ECO:0007669"/>
    <property type="project" value="InterPro"/>
</dbReference>
<evidence type="ECO:0000256" key="12">
    <source>
        <dbReference type="PROSITE-ProRule" id="PRU00175"/>
    </source>
</evidence>
<evidence type="ECO:0000256" key="4">
    <source>
        <dbReference type="ARBA" id="ARBA00009038"/>
    </source>
</evidence>
<dbReference type="Proteomes" id="UP000308730">
    <property type="component" value="Unassembled WGS sequence"/>
</dbReference>
<accession>A0A4S4MSC7</accession>
<dbReference type="Pfam" id="PF13920">
    <property type="entry name" value="zf-C3HC4_3"/>
    <property type="match status" value="1"/>
</dbReference>
<evidence type="ECO:0000256" key="11">
    <source>
        <dbReference type="ARBA" id="ARBA00032139"/>
    </source>
</evidence>
<evidence type="ECO:0000313" key="17">
    <source>
        <dbReference type="Proteomes" id="UP000308730"/>
    </source>
</evidence>
<feature type="transmembrane region" description="Helical" evidence="14">
    <location>
        <begin position="452"/>
        <end position="471"/>
    </location>
</feature>
<sequence length="482" mass="52118">MPQFTSRTGTAAQANLNVPNPPRPRSTSVPRNPPPPVTTPRATSPSQQPQPVPSLASLLEMSSEQLSGLSIGTLKTILFRNHVNVGSVLEKSDLVSKVKTLVEDERAEAADAIRRAVEEEREMWAMHERAARHDQEEQERREQRQTASSSGNEDTSRSSESDHAPPPLPPDEEKPKPASASAAGGKVPSHNLTSVLERTGLCVICQDEEANIAIVDCGHLALCRACSDLVMSGSRECPLCRTRIVTEARLSTVQKPSALTLGPKDVLKVTFQVVEEEGKGVQPHQTFLRFYDEVSGEEGIQPVRVTAGGKAKFELNMAKPPASLPPTTASDPLKVSLIVGSFVHSPLKVDLFDLVLPASQPPPQHPDEASYHPLPAIHHTFRADPKLPPKFISAVFAGVVAAPWVVLLGFWGAIRPSVPHLFSLNILPFLVTLGAFEGLLFSYWVGLNLGQVLLYGAILSIPTLVAGNQALSTMGKWRSGRK</sequence>
<feature type="region of interest" description="Disordered" evidence="13">
    <location>
        <begin position="127"/>
        <end position="189"/>
    </location>
</feature>
<comment type="pathway">
    <text evidence="3">Protein modification; protein glycosylation.</text>
</comment>
<dbReference type="InterPro" id="IPR056790">
    <property type="entry name" value="Ribophorin_II_C"/>
</dbReference>
<feature type="transmembrane region" description="Helical" evidence="14">
    <location>
        <begin position="426"/>
        <end position="446"/>
    </location>
</feature>
<name>A0A4S4MSC7_9APHY</name>
<dbReference type="PANTHER" id="PTHR12640:SF0">
    <property type="entry name" value="DOLICHYL-DIPHOSPHOOLIGOSACCHARIDE--PROTEIN GLYCOSYLTRANSFERASE SUBUNIT 2"/>
    <property type="match status" value="1"/>
</dbReference>
<dbReference type="InterPro" id="IPR001841">
    <property type="entry name" value="Znf_RING"/>
</dbReference>
<keyword evidence="9 14" id="KW-0472">Membrane</keyword>
<protein>
    <recommendedName>
        <fullName evidence="11">Ribophorin II</fullName>
    </recommendedName>
    <alternativeName>
        <fullName evidence="10">Ribophorin-2</fullName>
    </alternativeName>
</protein>
<dbReference type="GO" id="GO:0008270">
    <property type="term" value="F:zinc ion binding"/>
    <property type="evidence" value="ECO:0007669"/>
    <property type="project" value="UniProtKB-KW"/>
</dbReference>
<evidence type="ECO:0000256" key="2">
    <source>
        <dbReference type="ARBA" id="ARBA00004477"/>
    </source>
</evidence>
<evidence type="ECO:0000256" key="1">
    <source>
        <dbReference type="ARBA" id="ARBA00002791"/>
    </source>
</evidence>
<keyword evidence="8 14" id="KW-1133">Transmembrane helix</keyword>
<keyword evidence="12" id="KW-0863">Zinc-finger</keyword>
<feature type="compositionally biased region" description="Basic and acidic residues" evidence="13">
    <location>
        <begin position="154"/>
        <end position="163"/>
    </location>
</feature>
<comment type="subcellular location">
    <subcellularLocation>
        <location evidence="2">Endoplasmic reticulum membrane</location>
        <topology evidence="2">Multi-pass membrane protein</topology>
    </subcellularLocation>
</comment>
<dbReference type="PROSITE" id="PS50089">
    <property type="entry name" value="ZF_RING_2"/>
    <property type="match status" value="1"/>
</dbReference>
<comment type="caution">
    <text evidence="16">The sequence shown here is derived from an EMBL/GenBank/DDBJ whole genome shotgun (WGS) entry which is preliminary data.</text>
</comment>
<feature type="domain" description="RING-type" evidence="15">
    <location>
        <begin position="202"/>
        <end position="241"/>
    </location>
</feature>
<evidence type="ECO:0000256" key="8">
    <source>
        <dbReference type="ARBA" id="ARBA00022989"/>
    </source>
</evidence>
<evidence type="ECO:0000256" key="6">
    <source>
        <dbReference type="ARBA" id="ARBA00022729"/>
    </source>
</evidence>
<organism evidence="16 17">
    <name type="scientific">Antrodiella citrinella</name>
    <dbReference type="NCBI Taxonomy" id="2447956"/>
    <lineage>
        <taxon>Eukaryota</taxon>
        <taxon>Fungi</taxon>
        <taxon>Dikarya</taxon>
        <taxon>Basidiomycota</taxon>
        <taxon>Agaricomycotina</taxon>
        <taxon>Agaricomycetes</taxon>
        <taxon>Polyporales</taxon>
        <taxon>Steccherinaceae</taxon>
        <taxon>Antrodiella</taxon>
    </lineage>
</organism>
<keyword evidence="5 14" id="KW-0812">Transmembrane</keyword>
<dbReference type="InterPro" id="IPR008814">
    <property type="entry name" value="Swp1"/>
</dbReference>
<feature type="compositionally biased region" description="Polar residues" evidence="13">
    <location>
        <begin position="1"/>
        <end position="16"/>
    </location>
</feature>
<dbReference type="OrthoDB" id="432292at2759"/>
<evidence type="ECO:0000256" key="3">
    <source>
        <dbReference type="ARBA" id="ARBA00004922"/>
    </source>
</evidence>
<keyword evidence="17" id="KW-1185">Reference proteome</keyword>
<evidence type="ECO:0000256" key="5">
    <source>
        <dbReference type="ARBA" id="ARBA00022692"/>
    </source>
</evidence>
<feature type="compositionally biased region" description="Basic and acidic residues" evidence="13">
    <location>
        <begin position="127"/>
        <end position="144"/>
    </location>
</feature>
<keyword evidence="12" id="KW-0479">Metal-binding</keyword>
<dbReference type="Gene3D" id="3.30.40.10">
    <property type="entry name" value="Zinc/RING finger domain, C3HC4 (zinc finger)"/>
    <property type="match status" value="1"/>
</dbReference>
<dbReference type="Pfam" id="PF23860">
    <property type="entry name" value="Ribophorin_II_3rd"/>
    <property type="match status" value="1"/>
</dbReference>
<evidence type="ECO:0000256" key="13">
    <source>
        <dbReference type="SAM" id="MobiDB-lite"/>
    </source>
</evidence>